<protein>
    <submittedName>
        <fullName evidence="1">Uncharacterized protein</fullName>
    </submittedName>
</protein>
<dbReference type="EMBL" id="MSFN02000009">
    <property type="protein sequence ID" value="PTU17895.1"/>
    <property type="molecule type" value="Genomic_DNA"/>
</dbReference>
<dbReference type="RefSeq" id="XP_040749287.1">
    <property type="nucleotide sequence ID" value="XM_040900240.1"/>
</dbReference>
<organism evidence="1 2">
    <name type="scientific">Aspergillus ochraceoroseus IBT 24754</name>
    <dbReference type="NCBI Taxonomy" id="1392256"/>
    <lineage>
        <taxon>Eukaryota</taxon>
        <taxon>Fungi</taxon>
        <taxon>Dikarya</taxon>
        <taxon>Ascomycota</taxon>
        <taxon>Pezizomycotina</taxon>
        <taxon>Eurotiomycetes</taxon>
        <taxon>Eurotiomycetidae</taxon>
        <taxon>Eurotiales</taxon>
        <taxon>Aspergillaceae</taxon>
        <taxon>Aspergillus</taxon>
        <taxon>Aspergillus subgen. Nidulantes</taxon>
    </lineage>
</organism>
<gene>
    <name evidence="1" type="ORF">P175DRAFT_0535638</name>
</gene>
<dbReference type="Proteomes" id="UP000244073">
    <property type="component" value="Unassembled WGS sequence"/>
</dbReference>
<evidence type="ECO:0000313" key="2">
    <source>
        <dbReference type="Proteomes" id="UP000244073"/>
    </source>
</evidence>
<sequence>MPSAPLHGLGEVGKIPVSRTPIPLWYLGLDGFIGCSTYATTIERHRWARLAPPDEAEFQGRTWVLRDGRSVAVPVREKSYLSTPLPSVSRYHWSSACSTRSNARSLSSVPHNGTFLDWGEPENYVSVEFGCLETFPGRFRRPIEASKEALAAKSAPISVIIPRDGLTCMHRAQCAGSVVIPDSLEEPGWSLSNLSGDEISTETAK</sequence>
<reference evidence="1 2" key="1">
    <citation type="journal article" date="2018" name="Proc. Natl. Acad. Sci. U.S.A.">
        <title>Linking secondary metabolites to gene clusters through genome sequencing of six diverse Aspergillus species.</title>
        <authorList>
            <person name="Kaerboelling I."/>
            <person name="Vesth T.C."/>
            <person name="Frisvad J.C."/>
            <person name="Nybo J.L."/>
            <person name="Theobald S."/>
            <person name="Kuo A."/>
            <person name="Bowyer P."/>
            <person name="Matsuda Y."/>
            <person name="Mondo S."/>
            <person name="Lyhne E.K."/>
            <person name="Kogle M.E."/>
            <person name="Clum A."/>
            <person name="Lipzen A."/>
            <person name="Salamov A."/>
            <person name="Ngan C.Y."/>
            <person name="Daum C."/>
            <person name="Chiniquy J."/>
            <person name="Barry K."/>
            <person name="LaButti K."/>
            <person name="Haridas S."/>
            <person name="Simmons B.A."/>
            <person name="Magnuson J.K."/>
            <person name="Mortensen U.H."/>
            <person name="Larsen T.O."/>
            <person name="Grigoriev I.V."/>
            <person name="Baker S.E."/>
            <person name="Andersen M.R."/>
        </authorList>
    </citation>
    <scope>NUCLEOTIDE SEQUENCE [LARGE SCALE GENOMIC DNA]</scope>
    <source>
        <strain evidence="1 2">IBT 24754</strain>
    </source>
</reference>
<dbReference type="GeneID" id="63817122"/>
<proteinExistence type="predicted"/>
<dbReference type="VEuPathDB" id="FungiDB:P175DRAFT_0535638"/>
<accession>A0A2T5LNR3</accession>
<comment type="caution">
    <text evidence="1">The sequence shown here is derived from an EMBL/GenBank/DDBJ whole genome shotgun (WGS) entry which is preliminary data.</text>
</comment>
<dbReference type="AlphaFoldDB" id="A0A2T5LNR3"/>
<name>A0A2T5LNR3_9EURO</name>
<evidence type="ECO:0000313" key="1">
    <source>
        <dbReference type="EMBL" id="PTU17895.1"/>
    </source>
</evidence>